<evidence type="ECO:0000256" key="4">
    <source>
        <dbReference type="PROSITE-ProRule" id="PRU00182"/>
    </source>
</evidence>
<dbReference type="PANTHER" id="PTHR21600">
    <property type="entry name" value="MITOCHONDRIAL RNA PSEUDOURIDINE SYNTHASE"/>
    <property type="match status" value="1"/>
</dbReference>
<proteinExistence type="inferred from homology"/>
<evidence type="ECO:0000313" key="7">
    <source>
        <dbReference type="EMBL" id="EMD16226.1"/>
    </source>
</evidence>
<reference evidence="7 8" key="1">
    <citation type="submission" date="2013-02" db="EMBL/GenBank/DDBJ databases">
        <title>The Genome Sequence of Lactobacillus catenaformis F0143.</title>
        <authorList>
            <consortium name="The Broad Institute Genome Sequencing Platform"/>
            <person name="Earl A."/>
            <person name="Ward D."/>
            <person name="Feldgarden M."/>
            <person name="Gevers D."/>
            <person name="Izard J."/>
            <person name="Blanton J.M."/>
            <person name="Mathney J."/>
            <person name="Dewhirst F.E."/>
            <person name="Young S.K."/>
            <person name="Zeng Q."/>
            <person name="Gargeya S."/>
            <person name="Fitzgerald M."/>
            <person name="Haas B."/>
            <person name="Abouelleil A."/>
            <person name="Alvarado L."/>
            <person name="Arachchi H.M."/>
            <person name="Berlin A."/>
            <person name="Chapman S.B."/>
            <person name="Gearin G."/>
            <person name="Goldberg J."/>
            <person name="Griggs A."/>
            <person name="Gujja S."/>
            <person name="Hansen M."/>
            <person name="Heiman D."/>
            <person name="Howarth C."/>
            <person name="Larimer J."/>
            <person name="Lui A."/>
            <person name="MacDonald P.J.P."/>
            <person name="McCowen C."/>
            <person name="Montmayeur A."/>
            <person name="Murphy C."/>
            <person name="Neiman D."/>
            <person name="Pearson M."/>
            <person name="Priest M."/>
            <person name="Roberts A."/>
            <person name="Saif S."/>
            <person name="Shea T."/>
            <person name="Sisk P."/>
            <person name="Stolte C."/>
            <person name="Sykes S."/>
            <person name="Wortman J."/>
            <person name="Nusbaum C."/>
            <person name="Birren B."/>
        </authorList>
    </citation>
    <scope>NUCLEOTIDE SEQUENCE [LARGE SCALE GENOMIC DNA]</scope>
    <source>
        <strain evidence="7 8">OT 569</strain>
    </source>
</reference>
<dbReference type="AlphaFoldDB" id="M2Q1R8"/>
<dbReference type="PATRIC" id="fig|999415.3.peg.1657"/>
<feature type="domain" description="Pseudouridine synthase RsuA/RluA-like" evidence="6">
    <location>
        <begin position="72"/>
        <end position="218"/>
    </location>
</feature>
<dbReference type="GO" id="GO:0009982">
    <property type="term" value="F:pseudouridine synthase activity"/>
    <property type="evidence" value="ECO:0007669"/>
    <property type="project" value="InterPro"/>
</dbReference>
<dbReference type="GO" id="GO:0003723">
    <property type="term" value="F:RNA binding"/>
    <property type="evidence" value="ECO:0007669"/>
    <property type="project" value="UniProtKB-KW"/>
</dbReference>
<evidence type="ECO:0000256" key="1">
    <source>
        <dbReference type="ARBA" id="ARBA00000073"/>
    </source>
</evidence>
<evidence type="ECO:0000256" key="2">
    <source>
        <dbReference type="ARBA" id="ARBA00010876"/>
    </source>
</evidence>
<evidence type="ECO:0000256" key="5">
    <source>
        <dbReference type="RuleBase" id="RU362028"/>
    </source>
</evidence>
<evidence type="ECO:0000256" key="3">
    <source>
        <dbReference type="PIRSR" id="PIRSR606225-1"/>
    </source>
</evidence>
<keyword evidence="8" id="KW-1185">Reference proteome</keyword>
<dbReference type="Gene3D" id="3.30.2350.10">
    <property type="entry name" value="Pseudouridine synthase"/>
    <property type="match status" value="1"/>
</dbReference>
<dbReference type="CDD" id="cd02869">
    <property type="entry name" value="PseudoU_synth_RluA_like"/>
    <property type="match status" value="1"/>
</dbReference>
<dbReference type="OrthoDB" id="9807829at2"/>
<dbReference type="SUPFAM" id="SSF55120">
    <property type="entry name" value="Pseudouridine synthase"/>
    <property type="match status" value="1"/>
</dbReference>
<sequence>MNTYKVKENTNVLNYLMILGYNKTKAKALLKYRQVLVNGNPAVFNTAVAMDDTLTIIKNKESSLDIIYEDKDILVINKPSGLLSERTAHVHDKTAFMYAKDYLSKKHETVYLVHRLDKETSGVLMFIKNKKLYEELTSHWNDYVTTRSYIAIVEGLLKEEGKIDKSLLENKGQTVYISKEGKKAITLYKSLSYNKSYSYIHLQLKTGRKNQIRVHMSSIGHPVAGDKKYGAKSNPIKRLALHADRFGFVHPFTHQKMEFYAPVPESFKKFK</sequence>
<organism evidence="7 8">
    <name type="scientific">Eggerthia catenaformis OT 569 = DSM 20559</name>
    <dbReference type="NCBI Taxonomy" id="999415"/>
    <lineage>
        <taxon>Bacteria</taxon>
        <taxon>Bacillati</taxon>
        <taxon>Bacillota</taxon>
        <taxon>Erysipelotrichia</taxon>
        <taxon>Erysipelotrichales</taxon>
        <taxon>Coprobacillaceae</taxon>
        <taxon>Eggerthia</taxon>
    </lineage>
</organism>
<dbReference type="EMBL" id="AGEJ01000024">
    <property type="protein sequence ID" value="EMD16226.1"/>
    <property type="molecule type" value="Genomic_DNA"/>
</dbReference>
<dbReference type="GO" id="GO:0140098">
    <property type="term" value="F:catalytic activity, acting on RNA"/>
    <property type="evidence" value="ECO:0007669"/>
    <property type="project" value="UniProtKB-ARBA"/>
</dbReference>
<dbReference type="InterPro" id="IPR020103">
    <property type="entry name" value="PsdUridine_synth_cat_dom_sf"/>
</dbReference>
<keyword evidence="4" id="KW-0694">RNA-binding</keyword>
<dbReference type="InterPro" id="IPR050188">
    <property type="entry name" value="RluA_PseudoU_synthase"/>
</dbReference>
<feature type="active site" evidence="3">
    <location>
        <position position="117"/>
    </location>
</feature>
<dbReference type="BioCyc" id="ECAT999415-HMP:GTTI-1690-MONOMER"/>
<dbReference type="NCBIfam" id="TIGR00005">
    <property type="entry name" value="rluA_subfam"/>
    <property type="match status" value="1"/>
</dbReference>
<evidence type="ECO:0000313" key="8">
    <source>
        <dbReference type="Proteomes" id="UP000011758"/>
    </source>
</evidence>
<dbReference type="Pfam" id="PF00849">
    <property type="entry name" value="PseudoU_synth_2"/>
    <property type="match status" value="1"/>
</dbReference>
<comment type="function">
    <text evidence="5">Responsible for synthesis of pseudouridine from uracil.</text>
</comment>
<dbReference type="InterPro" id="IPR006225">
    <property type="entry name" value="PsdUridine_synth_RluC/D"/>
</dbReference>
<comment type="catalytic activity">
    <reaction evidence="1 5">
        <text>a uridine in RNA = a pseudouridine in RNA</text>
        <dbReference type="Rhea" id="RHEA:48348"/>
        <dbReference type="Rhea" id="RHEA-COMP:12068"/>
        <dbReference type="Rhea" id="RHEA-COMP:12069"/>
        <dbReference type="ChEBI" id="CHEBI:65314"/>
        <dbReference type="ChEBI" id="CHEBI:65315"/>
    </reaction>
</comment>
<dbReference type="PROSITE" id="PS50889">
    <property type="entry name" value="S4"/>
    <property type="match status" value="1"/>
</dbReference>
<comment type="caution">
    <text evidence="7">The sequence shown here is derived from an EMBL/GenBank/DDBJ whole genome shotgun (WGS) entry which is preliminary data.</text>
</comment>
<dbReference type="EC" id="5.4.99.-" evidence="5"/>
<dbReference type="eggNOG" id="COG0564">
    <property type="taxonomic scope" value="Bacteria"/>
</dbReference>
<dbReference type="RefSeq" id="WP_004803919.1">
    <property type="nucleotide sequence ID" value="NZ_AUGJ01000021.1"/>
</dbReference>
<dbReference type="Proteomes" id="UP000011758">
    <property type="component" value="Unassembled WGS sequence"/>
</dbReference>
<accession>M2Q1R8</accession>
<protein>
    <recommendedName>
        <fullName evidence="5">Pseudouridine synthase</fullName>
        <ecNumber evidence="5">5.4.99.-</ecNumber>
    </recommendedName>
</protein>
<dbReference type="PANTHER" id="PTHR21600:SF44">
    <property type="entry name" value="RIBOSOMAL LARGE SUBUNIT PSEUDOURIDINE SYNTHASE D"/>
    <property type="match status" value="1"/>
</dbReference>
<evidence type="ECO:0000259" key="6">
    <source>
        <dbReference type="Pfam" id="PF00849"/>
    </source>
</evidence>
<gene>
    <name evidence="7" type="ORF">HMPREF9943_01629</name>
</gene>
<name>M2Q1R8_9FIRM</name>
<dbReference type="InterPro" id="IPR006145">
    <property type="entry name" value="PsdUridine_synth_RsuA/RluA"/>
</dbReference>
<dbReference type="GO" id="GO:0000455">
    <property type="term" value="P:enzyme-directed rRNA pseudouridine synthesis"/>
    <property type="evidence" value="ECO:0007669"/>
    <property type="project" value="TreeGrafter"/>
</dbReference>
<dbReference type="STRING" id="999415.HMPREF9943_01629"/>
<keyword evidence="5" id="KW-0413">Isomerase</keyword>
<comment type="similarity">
    <text evidence="2 5">Belongs to the pseudouridine synthase RluA family.</text>
</comment>